<dbReference type="AlphaFoldDB" id="A0A448WCE7"/>
<dbReference type="Proteomes" id="UP000784294">
    <property type="component" value="Unassembled WGS sequence"/>
</dbReference>
<name>A0A448WCE7_9PLAT</name>
<dbReference type="EMBL" id="CAAALY010003412">
    <property type="protein sequence ID" value="VEL08211.1"/>
    <property type="molecule type" value="Genomic_DNA"/>
</dbReference>
<evidence type="ECO:0000313" key="2">
    <source>
        <dbReference type="Proteomes" id="UP000784294"/>
    </source>
</evidence>
<protein>
    <recommendedName>
        <fullName evidence="3">Tyrosine specific protein phosphatases domain-containing protein</fullName>
    </recommendedName>
</protein>
<evidence type="ECO:0000313" key="1">
    <source>
        <dbReference type="EMBL" id="VEL08211.1"/>
    </source>
</evidence>
<proteinExistence type="predicted"/>
<dbReference type="OrthoDB" id="5632at2759"/>
<reference evidence="1" key="1">
    <citation type="submission" date="2018-11" db="EMBL/GenBank/DDBJ databases">
        <authorList>
            <consortium name="Pathogen Informatics"/>
        </authorList>
    </citation>
    <scope>NUCLEOTIDE SEQUENCE</scope>
</reference>
<dbReference type="Gene3D" id="3.90.190.10">
    <property type="entry name" value="Protein tyrosine phosphatase superfamily"/>
    <property type="match status" value="1"/>
</dbReference>
<dbReference type="SUPFAM" id="SSF52799">
    <property type="entry name" value="(Phosphotyrosine protein) phosphatases II"/>
    <property type="match status" value="1"/>
</dbReference>
<accession>A0A448WCE7</accession>
<keyword evidence="2" id="KW-1185">Reference proteome</keyword>
<dbReference type="PANTHER" id="PTHR23339">
    <property type="entry name" value="TYROSINE SPECIFIC PROTEIN PHOSPHATASE AND DUAL SPECIFICITY PROTEIN PHOSPHATASE"/>
    <property type="match status" value="1"/>
</dbReference>
<sequence length="188" mass="20993">MSVLASHAPGDVDVQPTVRPINASDNLACSIAGFPNPRTAHLSLTSPISDHTLPLGSCHHLQGLSRPRVSRCLHQPYATLITYKAARFLITDQPSDSNIEHFIRECRLHRVHKLVRVCEPEYDKSRLEAAGIEVVDLEYGDGSSPPEDIIERWFYLILDGFQHNPHSCIAVHCKSGLGRWVSYLISFC</sequence>
<organism evidence="1 2">
    <name type="scientific">Protopolystoma xenopodis</name>
    <dbReference type="NCBI Taxonomy" id="117903"/>
    <lineage>
        <taxon>Eukaryota</taxon>
        <taxon>Metazoa</taxon>
        <taxon>Spiralia</taxon>
        <taxon>Lophotrochozoa</taxon>
        <taxon>Platyhelminthes</taxon>
        <taxon>Monogenea</taxon>
        <taxon>Polyopisthocotylea</taxon>
        <taxon>Polystomatidea</taxon>
        <taxon>Polystomatidae</taxon>
        <taxon>Protopolystoma</taxon>
    </lineage>
</organism>
<gene>
    <name evidence="1" type="ORF">PXEA_LOCUS1651</name>
</gene>
<dbReference type="InterPro" id="IPR050561">
    <property type="entry name" value="PTP"/>
</dbReference>
<evidence type="ECO:0008006" key="3">
    <source>
        <dbReference type="Google" id="ProtNLM"/>
    </source>
</evidence>
<comment type="caution">
    <text evidence="1">The sequence shown here is derived from an EMBL/GenBank/DDBJ whole genome shotgun (WGS) entry which is preliminary data.</text>
</comment>
<dbReference type="InterPro" id="IPR029021">
    <property type="entry name" value="Prot-tyrosine_phosphatase-like"/>
</dbReference>